<dbReference type="EMBL" id="FR872582">
    <property type="protein sequence ID" value="CCB88969.1"/>
    <property type="molecule type" value="Genomic_DNA"/>
</dbReference>
<accession>F8L857</accession>
<dbReference type="HOGENOM" id="CLU_2036481_0_0_0"/>
<sequence>MEGRTISNGDFEGLIPFLILLLVGLLRLLKAKKKKETAQKPPLLRRGAPQPPRELLPPEPAQVRREIRSKPPVSKHIPLQVKKDEHFLRKEKKIRIQTLVKSTGNKRKMFLLSEILRTPHF</sequence>
<evidence type="ECO:0000313" key="4">
    <source>
        <dbReference type="Proteomes" id="UP000000496"/>
    </source>
</evidence>
<feature type="compositionally biased region" description="Pro residues" evidence="1">
    <location>
        <begin position="49"/>
        <end position="60"/>
    </location>
</feature>
<organism evidence="3 4">
    <name type="scientific">Simkania negevensis (strain ATCC VR-1471 / DSM 27360 / Z)</name>
    <dbReference type="NCBI Taxonomy" id="331113"/>
    <lineage>
        <taxon>Bacteria</taxon>
        <taxon>Pseudomonadati</taxon>
        <taxon>Chlamydiota</taxon>
        <taxon>Chlamydiia</taxon>
        <taxon>Parachlamydiales</taxon>
        <taxon>Simkaniaceae</taxon>
        <taxon>Simkania</taxon>
    </lineage>
</organism>
<name>F8L857_SIMNZ</name>
<evidence type="ECO:0000256" key="1">
    <source>
        <dbReference type="SAM" id="MobiDB-lite"/>
    </source>
</evidence>
<dbReference type="STRING" id="331113.SNE_A10920"/>
<keyword evidence="2" id="KW-1133">Transmembrane helix</keyword>
<keyword evidence="2" id="KW-0472">Membrane</keyword>
<reference key="1">
    <citation type="journal article" date="2011" name="Mol. Biol. Evol.">
        <title>Unity in variety -- the pan-genome of the Chlamydiae.</title>
        <authorList>
            <person name="Collingro A."/>
            <person name="Tischler P."/>
            <person name="Weinmaier T."/>
            <person name="Penz T."/>
            <person name="Heinz E."/>
            <person name="Brunham R.C."/>
            <person name="Read T.D."/>
            <person name="Bavoil P.M."/>
            <person name="Sachse K."/>
            <person name="Kahane S."/>
            <person name="Friedman M.G."/>
            <person name="Rattei T."/>
            <person name="Myers G.S.A."/>
            <person name="Horn M."/>
        </authorList>
    </citation>
    <scope>NUCLEOTIDE SEQUENCE</scope>
    <source>
        <strain>Z</strain>
    </source>
</reference>
<dbReference type="KEGG" id="sng:SNE_A10920"/>
<evidence type="ECO:0000313" key="3">
    <source>
        <dbReference type="EMBL" id="CCB88969.1"/>
    </source>
</evidence>
<feature type="transmembrane region" description="Helical" evidence="2">
    <location>
        <begin position="13"/>
        <end position="29"/>
    </location>
</feature>
<proteinExistence type="predicted"/>
<dbReference type="Proteomes" id="UP000000496">
    <property type="component" value="Chromosome gsn.131"/>
</dbReference>
<gene>
    <name evidence="3" type="ordered locus">SNE_A10920</name>
</gene>
<reference evidence="3 4" key="2">
    <citation type="journal article" date="2011" name="Mol. Biol. Evol.">
        <title>Unity in variety--the pan-genome of the Chlamydiae.</title>
        <authorList>
            <person name="Collingro A."/>
            <person name="Tischler P."/>
            <person name="Weinmaier T."/>
            <person name="Penz T."/>
            <person name="Heinz E."/>
            <person name="Brunham R.C."/>
            <person name="Read T.D."/>
            <person name="Bavoil P.M."/>
            <person name="Sachse K."/>
            <person name="Kahane S."/>
            <person name="Friedman M.G."/>
            <person name="Rattei T."/>
            <person name="Myers G.S."/>
            <person name="Horn M."/>
        </authorList>
    </citation>
    <scope>NUCLEOTIDE SEQUENCE [LARGE SCALE GENOMIC DNA]</scope>
    <source>
        <strain evidence="4">ATCC VR-1471 / Z</strain>
    </source>
</reference>
<protein>
    <submittedName>
        <fullName evidence="3">Uncharacterized protein</fullName>
    </submittedName>
</protein>
<feature type="region of interest" description="Disordered" evidence="1">
    <location>
        <begin position="34"/>
        <end position="61"/>
    </location>
</feature>
<evidence type="ECO:0000256" key="2">
    <source>
        <dbReference type="SAM" id="Phobius"/>
    </source>
</evidence>
<dbReference type="AlphaFoldDB" id="F8L857"/>
<keyword evidence="2" id="KW-0812">Transmembrane</keyword>
<keyword evidence="4" id="KW-1185">Reference proteome</keyword>